<gene>
    <name evidence="1" type="ORF">ELQ35_16800</name>
</gene>
<reference evidence="1 2" key="1">
    <citation type="submission" date="2018-12" db="EMBL/GenBank/DDBJ databases">
        <title>Bacillus chawlae sp. nov., Bacillus glennii sp. nov., and Bacillus saganii sp. nov. Isolated from the Vehicle Assembly Building at Kennedy Space Center where the Viking Spacecraft were Assembled.</title>
        <authorList>
            <person name="Seuylemezian A."/>
            <person name="Vaishampayan P."/>
        </authorList>
    </citation>
    <scope>NUCLEOTIDE SEQUENCE [LARGE SCALE GENOMIC DNA]</scope>
    <source>
        <strain evidence="1 2">L5</strain>
    </source>
</reference>
<dbReference type="Pfam" id="PF14044">
    <property type="entry name" value="NETI"/>
    <property type="match status" value="1"/>
</dbReference>
<organism evidence="1 2">
    <name type="scientific">Peribacillus cavernae</name>
    <dbReference type="NCBI Taxonomy" id="1674310"/>
    <lineage>
        <taxon>Bacteria</taxon>
        <taxon>Bacillati</taxon>
        <taxon>Bacillota</taxon>
        <taxon>Bacilli</taxon>
        <taxon>Bacillales</taxon>
        <taxon>Bacillaceae</taxon>
        <taxon>Peribacillus</taxon>
    </lineage>
</organism>
<dbReference type="EMBL" id="RYZZ01000029">
    <property type="protein sequence ID" value="RUQ27241.1"/>
    <property type="molecule type" value="Genomic_DNA"/>
</dbReference>
<name>A0A3S0VVW5_9BACI</name>
<evidence type="ECO:0000313" key="1">
    <source>
        <dbReference type="EMBL" id="RUQ27241.1"/>
    </source>
</evidence>
<dbReference type="Proteomes" id="UP000267430">
    <property type="component" value="Unassembled WGS sequence"/>
</dbReference>
<dbReference type="InterPro" id="IPR025930">
    <property type="entry name" value="NETI"/>
</dbReference>
<accession>A0A3S0VVW5</accession>
<dbReference type="AlphaFoldDB" id="A0A3S0VVW5"/>
<protein>
    <submittedName>
        <fullName evidence="1">NETI motif-containing protein</fullName>
    </submittedName>
</protein>
<sequence length="66" mass="7629">MSEKKKKVFEVAEGESIDACLDRIKAAGYVPIKRTEKPIFEEKVKDGKVEYDPTRRKIVFEAKLIE</sequence>
<keyword evidence="2" id="KW-1185">Reference proteome</keyword>
<comment type="caution">
    <text evidence="1">The sequence shown here is derived from an EMBL/GenBank/DDBJ whole genome shotgun (WGS) entry which is preliminary data.</text>
</comment>
<proteinExistence type="predicted"/>
<dbReference type="RefSeq" id="WP_126866250.1">
    <property type="nucleotide sequence ID" value="NZ_JAUSTX010000011.1"/>
</dbReference>
<dbReference type="OrthoDB" id="2354098at2"/>
<evidence type="ECO:0000313" key="2">
    <source>
        <dbReference type="Proteomes" id="UP000267430"/>
    </source>
</evidence>